<dbReference type="HOGENOM" id="CLU_2777606_0_0_1"/>
<name>A0A0D0B6K3_9AGAM</name>
<evidence type="ECO:0000313" key="1">
    <source>
        <dbReference type="EMBL" id="KIK39488.1"/>
    </source>
</evidence>
<reference evidence="2" key="2">
    <citation type="submission" date="2015-01" db="EMBL/GenBank/DDBJ databases">
        <title>Evolutionary Origins and Diversification of the Mycorrhizal Mutualists.</title>
        <authorList>
            <consortium name="DOE Joint Genome Institute"/>
            <consortium name="Mycorrhizal Genomics Consortium"/>
            <person name="Kohler A."/>
            <person name="Kuo A."/>
            <person name="Nagy L.G."/>
            <person name="Floudas D."/>
            <person name="Copeland A."/>
            <person name="Barry K.W."/>
            <person name="Cichocki N."/>
            <person name="Veneault-Fourrey C."/>
            <person name="LaButti K."/>
            <person name="Lindquist E.A."/>
            <person name="Lipzen A."/>
            <person name="Lundell T."/>
            <person name="Morin E."/>
            <person name="Murat C."/>
            <person name="Riley R."/>
            <person name="Ohm R."/>
            <person name="Sun H."/>
            <person name="Tunlid A."/>
            <person name="Henrissat B."/>
            <person name="Grigoriev I.V."/>
            <person name="Hibbett D.S."/>
            <person name="Martin F."/>
        </authorList>
    </citation>
    <scope>NUCLEOTIDE SEQUENCE [LARGE SCALE GENOMIC DNA]</scope>
    <source>
        <strain evidence="2">UH-Slu-Lm8-n1</strain>
    </source>
</reference>
<organism evidence="1 2">
    <name type="scientific">Suillus luteus UH-Slu-Lm8-n1</name>
    <dbReference type="NCBI Taxonomy" id="930992"/>
    <lineage>
        <taxon>Eukaryota</taxon>
        <taxon>Fungi</taxon>
        <taxon>Dikarya</taxon>
        <taxon>Basidiomycota</taxon>
        <taxon>Agaricomycotina</taxon>
        <taxon>Agaricomycetes</taxon>
        <taxon>Agaricomycetidae</taxon>
        <taxon>Boletales</taxon>
        <taxon>Suillineae</taxon>
        <taxon>Suillaceae</taxon>
        <taxon>Suillus</taxon>
    </lineage>
</organism>
<sequence length="69" mass="7597">MVVLLHDVNLIPGCSRTFGIHNNAQNSYLQNLPQRSTDFAMGLTLDERGCVRDDINNGAMSPHTKLSPT</sequence>
<reference evidence="1 2" key="1">
    <citation type="submission" date="2014-04" db="EMBL/GenBank/DDBJ databases">
        <authorList>
            <consortium name="DOE Joint Genome Institute"/>
            <person name="Kuo A."/>
            <person name="Ruytinx J."/>
            <person name="Rineau F."/>
            <person name="Colpaert J."/>
            <person name="Kohler A."/>
            <person name="Nagy L.G."/>
            <person name="Floudas D."/>
            <person name="Copeland A."/>
            <person name="Barry K.W."/>
            <person name="Cichocki N."/>
            <person name="Veneault-Fourrey C."/>
            <person name="LaButti K."/>
            <person name="Lindquist E.A."/>
            <person name="Lipzen A."/>
            <person name="Lundell T."/>
            <person name="Morin E."/>
            <person name="Murat C."/>
            <person name="Sun H."/>
            <person name="Tunlid A."/>
            <person name="Henrissat B."/>
            <person name="Grigoriev I.V."/>
            <person name="Hibbett D.S."/>
            <person name="Martin F."/>
            <person name="Nordberg H.P."/>
            <person name="Cantor M.N."/>
            <person name="Hua S.X."/>
        </authorList>
    </citation>
    <scope>NUCLEOTIDE SEQUENCE [LARGE SCALE GENOMIC DNA]</scope>
    <source>
        <strain evidence="1 2">UH-Slu-Lm8-n1</strain>
    </source>
</reference>
<dbReference type="EMBL" id="KN835340">
    <property type="protein sequence ID" value="KIK39488.1"/>
    <property type="molecule type" value="Genomic_DNA"/>
</dbReference>
<gene>
    <name evidence="1" type="ORF">CY34DRAFT_808225</name>
</gene>
<keyword evidence="2" id="KW-1185">Reference proteome</keyword>
<dbReference type="Proteomes" id="UP000054485">
    <property type="component" value="Unassembled WGS sequence"/>
</dbReference>
<dbReference type="InParanoid" id="A0A0D0B6K3"/>
<evidence type="ECO:0000313" key="2">
    <source>
        <dbReference type="Proteomes" id="UP000054485"/>
    </source>
</evidence>
<dbReference type="AlphaFoldDB" id="A0A0D0B6K3"/>
<proteinExistence type="predicted"/>
<accession>A0A0D0B6K3</accession>
<protein>
    <submittedName>
        <fullName evidence="1">Uncharacterized protein</fullName>
    </submittedName>
</protein>